<evidence type="ECO:0000256" key="5">
    <source>
        <dbReference type="ARBA" id="ARBA00022723"/>
    </source>
</evidence>
<keyword evidence="10" id="KW-0411">Iron-sulfur</keyword>
<dbReference type="AlphaFoldDB" id="A0A7Y8KVZ2"/>
<dbReference type="EMBL" id="VYGV01000006">
    <property type="protein sequence ID" value="NWF44564.1"/>
    <property type="molecule type" value="Genomic_DNA"/>
</dbReference>
<keyword evidence="1" id="KW-0813">Transport</keyword>
<evidence type="ECO:0000313" key="14">
    <source>
        <dbReference type="EMBL" id="NWF44564.1"/>
    </source>
</evidence>
<keyword evidence="15" id="KW-1185">Reference proteome</keyword>
<dbReference type="PROSITE" id="PS51656">
    <property type="entry name" value="4FE4S"/>
    <property type="match status" value="1"/>
</dbReference>
<keyword evidence="11" id="KW-0472">Membrane</keyword>
<evidence type="ECO:0000313" key="15">
    <source>
        <dbReference type="Proteomes" id="UP000545507"/>
    </source>
</evidence>
<dbReference type="PANTHER" id="PTHR42859">
    <property type="entry name" value="OXIDOREDUCTASE"/>
    <property type="match status" value="1"/>
</dbReference>
<evidence type="ECO:0000259" key="12">
    <source>
        <dbReference type="PROSITE" id="PS51379"/>
    </source>
</evidence>
<evidence type="ECO:0000256" key="8">
    <source>
        <dbReference type="ARBA" id="ARBA00022982"/>
    </source>
</evidence>
<dbReference type="Pfam" id="PF04060">
    <property type="entry name" value="FeS"/>
    <property type="match status" value="1"/>
</dbReference>
<evidence type="ECO:0000256" key="4">
    <source>
        <dbReference type="ARBA" id="ARBA00022519"/>
    </source>
</evidence>
<evidence type="ECO:0000256" key="10">
    <source>
        <dbReference type="ARBA" id="ARBA00023014"/>
    </source>
</evidence>
<dbReference type="SUPFAM" id="SSF54862">
    <property type="entry name" value="4Fe-4S ferredoxins"/>
    <property type="match status" value="1"/>
</dbReference>
<evidence type="ECO:0000259" key="13">
    <source>
        <dbReference type="PROSITE" id="PS51656"/>
    </source>
</evidence>
<dbReference type="InterPro" id="IPR007202">
    <property type="entry name" value="4Fe-4S_dom"/>
</dbReference>
<dbReference type="RefSeq" id="WP_177133861.1">
    <property type="nucleotide sequence ID" value="NZ_JAGPWB010000016.1"/>
</dbReference>
<feature type="domain" description="4Fe-4S ferredoxin-type" evidence="12">
    <location>
        <begin position="75"/>
        <end position="104"/>
    </location>
</feature>
<dbReference type="PANTHER" id="PTHR42859:SF3">
    <property type="entry name" value="ION-TRANSLOCATING OXIDOREDUCTASE COMPLEX SUBUNIT B"/>
    <property type="match status" value="1"/>
</dbReference>
<protein>
    <submittedName>
        <fullName evidence="14">Electron transport complex subunit RsxB</fullName>
    </submittedName>
</protein>
<evidence type="ECO:0000256" key="2">
    <source>
        <dbReference type="ARBA" id="ARBA00022475"/>
    </source>
</evidence>
<evidence type="ECO:0000256" key="9">
    <source>
        <dbReference type="ARBA" id="ARBA00023004"/>
    </source>
</evidence>
<dbReference type="GO" id="GO:0046872">
    <property type="term" value="F:metal ion binding"/>
    <property type="evidence" value="ECO:0007669"/>
    <property type="project" value="UniProtKB-KW"/>
</dbReference>
<comment type="caution">
    <text evidence="14">The sequence shown here is derived from an EMBL/GenBank/DDBJ whole genome shotgun (WGS) entry which is preliminary data.</text>
</comment>
<feature type="domain" description="4Fe-4S" evidence="13">
    <location>
        <begin position="1"/>
        <end position="59"/>
    </location>
</feature>
<evidence type="ECO:0000256" key="11">
    <source>
        <dbReference type="ARBA" id="ARBA00023136"/>
    </source>
</evidence>
<gene>
    <name evidence="14" type="primary">rsxB</name>
    <name evidence="14" type="ORF">F3K02_04755</name>
</gene>
<dbReference type="Pfam" id="PF14697">
    <property type="entry name" value="Fer4_21"/>
    <property type="match status" value="1"/>
</dbReference>
<dbReference type="InterPro" id="IPR050294">
    <property type="entry name" value="RnfB_subfamily"/>
</dbReference>
<dbReference type="Gene3D" id="1.10.15.40">
    <property type="entry name" value="Electron transport complex subunit B, putative Fe-S cluster"/>
    <property type="match status" value="1"/>
</dbReference>
<keyword evidence="3" id="KW-0004">4Fe-4S</keyword>
<keyword evidence="9" id="KW-0408">Iron</keyword>
<dbReference type="Proteomes" id="UP000545507">
    <property type="component" value="Unassembled WGS sequence"/>
</dbReference>
<dbReference type="PROSITE" id="PS00198">
    <property type="entry name" value="4FE4S_FER_1"/>
    <property type="match status" value="2"/>
</dbReference>
<keyword evidence="2" id="KW-1003">Cell membrane</keyword>
<keyword evidence="4" id="KW-0997">Cell inner membrane</keyword>
<proteinExistence type="predicted"/>
<evidence type="ECO:0000256" key="3">
    <source>
        <dbReference type="ARBA" id="ARBA00022485"/>
    </source>
</evidence>
<dbReference type="Gene3D" id="3.30.70.20">
    <property type="match status" value="1"/>
</dbReference>
<keyword evidence="6" id="KW-0677">Repeat</keyword>
<dbReference type="InterPro" id="IPR017900">
    <property type="entry name" value="4Fe4S_Fe_S_CS"/>
</dbReference>
<evidence type="ECO:0000256" key="7">
    <source>
        <dbReference type="ARBA" id="ARBA00022967"/>
    </source>
</evidence>
<dbReference type="GO" id="GO:0009055">
    <property type="term" value="F:electron transfer activity"/>
    <property type="evidence" value="ECO:0007669"/>
    <property type="project" value="InterPro"/>
</dbReference>
<keyword evidence="7" id="KW-1278">Translocase</keyword>
<evidence type="ECO:0000256" key="1">
    <source>
        <dbReference type="ARBA" id="ARBA00022448"/>
    </source>
</evidence>
<dbReference type="PROSITE" id="PS51379">
    <property type="entry name" value="4FE4S_FER_2"/>
    <property type="match status" value="2"/>
</dbReference>
<dbReference type="GO" id="GO:0051539">
    <property type="term" value="F:4 iron, 4 sulfur cluster binding"/>
    <property type="evidence" value="ECO:0007669"/>
    <property type="project" value="UniProtKB-KW"/>
</dbReference>
<keyword evidence="5" id="KW-0479">Metal-binding</keyword>
<dbReference type="InterPro" id="IPR017896">
    <property type="entry name" value="4Fe4S_Fe-S-bd"/>
</dbReference>
<keyword evidence="8" id="KW-0249">Electron transport</keyword>
<sequence length="220" mass="23890">MNDLARRIDAALPQTQCTRCGYPDCASYAEAVASGEAGINQCPPGGTEGIERLASLTGRSPSPLNPSNGIEGPLTLAVIDEDWCIGCTLCIKVCPTDAIVGSNKRMHTVIEPFCTGCELCLPVCPVDCISLEIVSGERTGWQAWTTEQAAQARQRYDERKLRLAREQVEHDRVLEAKARMKYADLEAHSQHTDPAVLDKKRAVIEAALERARAKRLASGA</sequence>
<accession>A0A7Y8KVZ2</accession>
<evidence type="ECO:0000256" key="6">
    <source>
        <dbReference type="ARBA" id="ARBA00022737"/>
    </source>
</evidence>
<dbReference type="NCBIfam" id="TIGR01944">
    <property type="entry name" value="rnfB"/>
    <property type="match status" value="1"/>
</dbReference>
<dbReference type="InterPro" id="IPR010207">
    <property type="entry name" value="Elect_transpt_cplx_RnfB/RsxB"/>
</dbReference>
<organism evidence="14 15">
    <name type="scientific">Hydrogenophaga aromaticivorans</name>
    <dbReference type="NCBI Taxonomy" id="2610898"/>
    <lineage>
        <taxon>Bacteria</taxon>
        <taxon>Pseudomonadati</taxon>
        <taxon>Pseudomonadota</taxon>
        <taxon>Betaproteobacteria</taxon>
        <taxon>Burkholderiales</taxon>
        <taxon>Comamonadaceae</taxon>
        <taxon>Hydrogenophaga</taxon>
    </lineage>
</organism>
<reference evidence="14 15" key="1">
    <citation type="submission" date="2019-09" db="EMBL/GenBank/DDBJ databases">
        <title>Hydrogenophaga aromatica sp. nov., isolated from a para-xylene-degrading enrichment culture.</title>
        <authorList>
            <person name="Tancsics A."/>
            <person name="Banerjee S."/>
        </authorList>
    </citation>
    <scope>NUCLEOTIDE SEQUENCE [LARGE SCALE GENOMIC DNA]</scope>
    <source>
        <strain evidence="14 15">D2P1</strain>
    </source>
</reference>
<feature type="domain" description="4Fe-4S ferredoxin-type" evidence="12">
    <location>
        <begin position="106"/>
        <end position="134"/>
    </location>
</feature>
<dbReference type="Gene3D" id="3.30.70.3270">
    <property type="match status" value="1"/>
</dbReference>
<dbReference type="NCBIfam" id="NF005415">
    <property type="entry name" value="PRK06991.1"/>
    <property type="match status" value="1"/>
</dbReference>
<name>A0A7Y8KVZ2_9BURK</name>